<dbReference type="SMART" id="SM00674">
    <property type="entry name" value="CENPB"/>
    <property type="match status" value="1"/>
</dbReference>
<dbReference type="InterPro" id="IPR009057">
    <property type="entry name" value="Homeodomain-like_sf"/>
</dbReference>
<keyword evidence="3" id="KW-0539">Nucleus</keyword>
<keyword evidence="2" id="KW-0238">DNA-binding</keyword>
<dbReference type="InterPro" id="IPR007889">
    <property type="entry name" value="HTH_Psq"/>
</dbReference>
<name>W8C8R8_CERCA</name>
<dbReference type="PANTHER" id="PTHR19303">
    <property type="entry name" value="TRANSPOSON"/>
    <property type="match status" value="1"/>
</dbReference>
<evidence type="ECO:0000256" key="1">
    <source>
        <dbReference type="ARBA" id="ARBA00004123"/>
    </source>
</evidence>
<evidence type="ECO:0000256" key="3">
    <source>
        <dbReference type="ARBA" id="ARBA00023242"/>
    </source>
</evidence>
<sequence>MDRKRNHCSLSLKQKLEIIKAVADNKHSKNKLAKLYKCNISTINRIIKNQESYKKVAQNGNLQRKRQRKGIHGKLEDALYTWFQQNKNDNDPRLITNAELLKKAKELALLLEDDFEPCCNWLFRWRKRHGIDVANCKSVIDSKEESKKQSSSNSDIGASENNSDSSLLTTTCKKECVNFVESMSSCEENSTTQDFRHEFENAAPFSISQIARNNDTVVSENRQDNYAPSINEALQALLVVKRYCILNDMEIGTLFNIEEKILQHWKIRRSK</sequence>
<reference evidence="5" key="2">
    <citation type="journal article" date="2014" name="BMC Genomics">
        <title>A genomic perspective to assessing quality of mass-reared SIT flies used in Mediterranean fruit fly (Ceratitis capitata) eradication in California.</title>
        <authorList>
            <person name="Calla B."/>
            <person name="Hall B."/>
            <person name="Hou S."/>
            <person name="Geib S.M."/>
        </authorList>
    </citation>
    <scope>NUCLEOTIDE SEQUENCE</scope>
</reference>
<proteinExistence type="evidence at transcript level"/>
<gene>
    <name evidence="5" type="primary">TIGD3</name>
</gene>
<dbReference type="EMBL" id="GAMC01002805">
    <property type="protein sequence ID" value="JAC03751.1"/>
    <property type="molecule type" value="mRNA"/>
</dbReference>
<dbReference type="PROSITE" id="PS51253">
    <property type="entry name" value="HTH_CENPB"/>
    <property type="match status" value="1"/>
</dbReference>
<dbReference type="PANTHER" id="PTHR19303:SF73">
    <property type="entry name" value="PROTEIN PDC2"/>
    <property type="match status" value="1"/>
</dbReference>
<evidence type="ECO:0000313" key="5">
    <source>
        <dbReference type="EMBL" id="JAC03752.1"/>
    </source>
</evidence>
<dbReference type="InterPro" id="IPR006600">
    <property type="entry name" value="HTH_CenpB_DNA-bd_dom"/>
</dbReference>
<evidence type="ECO:0000256" key="2">
    <source>
        <dbReference type="ARBA" id="ARBA00023125"/>
    </source>
</evidence>
<feature type="domain" description="HTH CENPB-type" evidence="4">
    <location>
        <begin position="63"/>
        <end position="135"/>
    </location>
</feature>
<dbReference type="InterPro" id="IPR050863">
    <property type="entry name" value="CenT-Element_Derived"/>
</dbReference>
<reference evidence="5" key="1">
    <citation type="submission" date="2013-07" db="EMBL/GenBank/DDBJ databases">
        <authorList>
            <person name="Geib S."/>
        </authorList>
    </citation>
    <scope>NUCLEOTIDE SEQUENCE</scope>
</reference>
<comment type="subcellular location">
    <subcellularLocation>
        <location evidence="1">Nucleus</location>
    </subcellularLocation>
</comment>
<protein>
    <submittedName>
        <fullName evidence="5">Tigger transposable element-derived protein 3</fullName>
    </submittedName>
</protein>
<dbReference type="Pfam" id="PF03221">
    <property type="entry name" value="HTH_Tnp_Tc5"/>
    <property type="match status" value="1"/>
</dbReference>
<dbReference type="GO" id="GO:0003677">
    <property type="term" value="F:DNA binding"/>
    <property type="evidence" value="ECO:0007669"/>
    <property type="project" value="UniProtKB-KW"/>
</dbReference>
<dbReference type="EMBL" id="GAMC01002804">
    <property type="protein sequence ID" value="JAC03752.1"/>
    <property type="molecule type" value="mRNA"/>
</dbReference>
<dbReference type="GO" id="GO:0005634">
    <property type="term" value="C:nucleus"/>
    <property type="evidence" value="ECO:0007669"/>
    <property type="project" value="UniProtKB-SubCell"/>
</dbReference>
<dbReference type="Gene3D" id="1.10.10.60">
    <property type="entry name" value="Homeodomain-like"/>
    <property type="match status" value="2"/>
</dbReference>
<accession>W8C8R8</accession>
<organism evidence="5">
    <name type="scientific">Ceratitis capitata</name>
    <name type="common">Mediterranean fruit fly</name>
    <name type="synonym">Tephritis capitata</name>
    <dbReference type="NCBI Taxonomy" id="7213"/>
    <lineage>
        <taxon>Eukaryota</taxon>
        <taxon>Metazoa</taxon>
        <taxon>Ecdysozoa</taxon>
        <taxon>Arthropoda</taxon>
        <taxon>Hexapoda</taxon>
        <taxon>Insecta</taxon>
        <taxon>Pterygota</taxon>
        <taxon>Neoptera</taxon>
        <taxon>Endopterygota</taxon>
        <taxon>Diptera</taxon>
        <taxon>Brachycera</taxon>
        <taxon>Muscomorpha</taxon>
        <taxon>Tephritoidea</taxon>
        <taxon>Tephritidae</taxon>
        <taxon>Ceratitis</taxon>
        <taxon>Ceratitis</taxon>
    </lineage>
</organism>
<dbReference type="SUPFAM" id="SSF46689">
    <property type="entry name" value="Homeodomain-like"/>
    <property type="match status" value="2"/>
</dbReference>
<dbReference type="Pfam" id="PF04218">
    <property type="entry name" value="CENP-B_N"/>
    <property type="match status" value="1"/>
</dbReference>
<evidence type="ECO:0000259" key="4">
    <source>
        <dbReference type="PROSITE" id="PS51253"/>
    </source>
</evidence>
<dbReference type="AlphaFoldDB" id="W8C8R8"/>